<reference evidence="1 2" key="1">
    <citation type="journal article" date="2014" name="Agronomy (Basel)">
        <title>A Draft Genome Sequence for Ensete ventricosum, the Drought-Tolerant Tree Against Hunger.</title>
        <authorList>
            <person name="Harrison J."/>
            <person name="Moore K.A."/>
            <person name="Paszkiewicz K."/>
            <person name="Jones T."/>
            <person name="Grant M."/>
            <person name="Ambacheew D."/>
            <person name="Muzemil S."/>
            <person name="Studholme D.J."/>
        </authorList>
    </citation>
    <scope>NUCLEOTIDE SEQUENCE [LARGE SCALE GENOMIC DNA]</scope>
</reference>
<dbReference type="EMBL" id="AMZH03001967">
    <property type="protein sequence ID" value="RRT77296.1"/>
    <property type="molecule type" value="Genomic_DNA"/>
</dbReference>
<name>A0A427AM95_ENSVE</name>
<proteinExistence type="predicted"/>
<evidence type="ECO:0000313" key="2">
    <source>
        <dbReference type="Proteomes" id="UP000287651"/>
    </source>
</evidence>
<dbReference type="AlphaFoldDB" id="A0A427AM95"/>
<organism evidence="1 2">
    <name type="scientific">Ensete ventricosum</name>
    <name type="common">Abyssinian banana</name>
    <name type="synonym">Musa ensete</name>
    <dbReference type="NCBI Taxonomy" id="4639"/>
    <lineage>
        <taxon>Eukaryota</taxon>
        <taxon>Viridiplantae</taxon>
        <taxon>Streptophyta</taxon>
        <taxon>Embryophyta</taxon>
        <taxon>Tracheophyta</taxon>
        <taxon>Spermatophyta</taxon>
        <taxon>Magnoliopsida</taxon>
        <taxon>Liliopsida</taxon>
        <taxon>Zingiberales</taxon>
        <taxon>Musaceae</taxon>
        <taxon>Ensete</taxon>
    </lineage>
</organism>
<protein>
    <submittedName>
        <fullName evidence="1">Uncharacterized protein</fullName>
    </submittedName>
</protein>
<accession>A0A427AM95</accession>
<dbReference type="Proteomes" id="UP000287651">
    <property type="component" value="Unassembled WGS sequence"/>
</dbReference>
<evidence type="ECO:0000313" key="1">
    <source>
        <dbReference type="EMBL" id="RRT77296.1"/>
    </source>
</evidence>
<sequence>MALREPLPLSVPGASFDEIVDYQYDPLSRQHCMKGRMYSSRSSAKASGVPCAQSRPRDALSFPRHLRMRFYRVDVFVMYVVLNYEKSKLVGILRDIISSSWAIKDMTEAWLVEAGLNPAPQGRVVRLLYEKISSLRAENKELKSGVGPKVMAITEK</sequence>
<gene>
    <name evidence="1" type="ORF">B296_00005875</name>
</gene>
<comment type="caution">
    <text evidence="1">The sequence shown here is derived from an EMBL/GenBank/DDBJ whole genome shotgun (WGS) entry which is preliminary data.</text>
</comment>